<dbReference type="PRINTS" id="PR00039">
    <property type="entry name" value="HTHLYSR"/>
</dbReference>
<keyword evidence="6" id="KW-1185">Reference proteome</keyword>
<dbReference type="SUPFAM" id="SSF46785">
    <property type="entry name" value="Winged helix' DNA-binding domain"/>
    <property type="match status" value="1"/>
</dbReference>
<dbReference type="GO" id="GO:0000976">
    <property type="term" value="F:transcription cis-regulatory region binding"/>
    <property type="evidence" value="ECO:0007669"/>
    <property type="project" value="TreeGrafter"/>
</dbReference>
<dbReference type="Pfam" id="PF03466">
    <property type="entry name" value="LysR_substrate"/>
    <property type="match status" value="1"/>
</dbReference>
<dbReference type="InterPro" id="IPR005119">
    <property type="entry name" value="LysR_subst-bd"/>
</dbReference>
<sequence length="316" mass="33350">MNIDDVRAFVAVVDNGSVGKAALRLNVTQPAITRRVQRLEETLGLVLLDRDSKPAKPSRVGENIYQRCLAVLRATDELTAATAASPALPLRVGLSYAISECVFAAALEAVREYQPDLKLHLVAGASPELQDCVSNGTLDAAVVVSKSGYSPHGPHVTAIGEERVAVVAAKSSGLPAKAKMADLAGQSWIINPNGCGFRSQLERALTAVGSPLNVIAETWGNSLQLAMVARGDGLALVPERMVQTSAYRDRLQVIQIRGFEPKVAVSMVRGEVPSTFSGALDIMTAAVKSVLTATVPGKKRTTEPLTRSGVATHPVL</sequence>
<evidence type="ECO:0000256" key="4">
    <source>
        <dbReference type="ARBA" id="ARBA00023163"/>
    </source>
</evidence>
<keyword evidence="4" id="KW-0804">Transcription</keyword>
<name>A0A1W6ZK10_9HYPH</name>
<dbReference type="Pfam" id="PF00126">
    <property type="entry name" value="HTH_1"/>
    <property type="match status" value="1"/>
</dbReference>
<protein>
    <submittedName>
        <fullName evidence="5">Uncharacterized protein</fullName>
    </submittedName>
</protein>
<dbReference type="EMBL" id="CP021112">
    <property type="protein sequence ID" value="ARP97716.1"/>
    <property type="molecule type" value="Genomic_DNA"/>
</dbReference>
<dbReference type="InterPro" id="IPR036388">
    <property type="entry name" value="WH-like_DNA-bd_sf"/>
</dbReference>
<evidence type="ECO:0000313" key="6">
    <source>
        <dbReference type="Proteomes" id="UP000194137"/>
    </source>
</evidence>
<dbReference type="GO" id="GO:0003700">
    <property type="term" value="F:DNA-binding transcription factor activity"/>
    <property type="evidence" value="ECO:0007669"/>
    <property type="project" value="InterPro"/>
</dbReference>
<keyword evidence="2" id="KW-0805">Transcription regulation</keyword>
<dbReference type="FunFam" id="1.10.10.10:FF:000001">
    <property type="entry name" value="LysR family transcriptional regulator"/>
    <property type="match status" value="1"/>
</dbReference>
<dbReference type="KEGG" id="psin:CAK95_00470"/>
<dbReference type="Proteomes" id="UP000194137">
    <property type="component" value="Chromosome"/>
</dbReference>
<dbReference type="CDD" id="cd05466">
    <property type="entry name" value="PBP2_LTTR_substrate"/>
    <property type="match status" value="1"/>
</dbReference>
<evidence type="ECO:0000313" key="5">
    <source>
        <dbReference type="EMBL" id="ARP97716.1"/>
    </source>
</evidence>
<evidence type="ECO:0000256" key="2">
    <source>
        <dbReference type="ARBA" id="ARBA00023015"/>
    </source>
</evidence>
<gene>
    <name evidence="5" type="ORF">CAK95_00470</name>
</gene>
<dbReference type="InterPro" id="IPR036390">
    <property type="entry name" value="WH_DNA-bd_sf"/>
</dbReference>
<evidence type="ECO:0000256" key="3">
    <source>
        <dbReference type="ARBA" id="ARBA00023125"/>
    </source>
</evidence>
<dbReference type="SUPFAM" id="SSF53850">
    <property type="entry name" value="Periplasmic binding protein-like II"/>
    <property type="match status" value="1"/>
</dbReference>
<proteinExistence type="inferred from homology"/>
<reference evidence="5 6" key="1">
    <citation type="submission" date="2017-05" db="EMBL/GenBank/DDBJ databases">
        <title>Full genome sequence of Pseudorhodoplanes sinuspersici.</title>
        <authorList>
            <person name="Dastgheib S.M.M."/>
            <person name="Shavandi M."/>
            <person name="Tirandaz H."/>
        </authorList>
    </citation>
    <scope>NUCLEOTIDE SEQUENCE [LARGE SCALE GENOMIC DNA]</scope>
    <source>
        <strain evidence="5 6">RIPI110</strain>
    </source>
</reference>
<dbReference type="RefSeq" id="WP_086086037.1">
    <property type="nucleotide sequence ID" value="NZ_CP021112.1"/>
</dbReference>
<dbReference type="STRING" id="1235591.CAK95_00470"/>
<dbReference type="Gene3D" id="3.40.190.10">
    <property type="entry name" value="Periplasmic binding protein-like II"/>
    <property type="match status" value="2"/>
</dbReference>
<dbReference type="AlphaFoldDB" id="A0A1W6ZK10"/>
<dbReference type="InterPro" id="IPR000847">
    <property type="entry name" value="LysR_HTH_N"/>
</dbReference>
<dbReference type="PANTHER" id="PTHR30126">
    <property type="entry name" value="HTH-TYPE TRANSCRIPTIONAL REGULATOR"/>
    <property type="match status" value="1"/>
</dbReference>
<organism evidence="5 6">
    <name type="scientific">Pseudorhodoplanes sinuspersici</name>
    <dbReference type="NCBI Taxonomy" id="1235591"/>
    <lineage>
        <taxon>Bacteria</taxon>
        <taxon>Pseudomonadati</taxon>
        <taxon>Pseudomonadota</taxon>
        <taxon>Alphaproteobacteria</taxon>
        <taxon>Hyphomicrobiales</taxon>
        <taxon>Pseudorhodoplanes</taxon>
    </lineage>
</organism>
<dbReference type="PROSITE" id="PS50931">
    <property type="entry name" value="HTH_LYSR"/>
    <property type="match status" value="1"/>
</dbReference>
<comment type="similarity">
    <text evidence="1">Belongs to the LysR transcriptional regulatory family.</text>
</comment>
<dbReference type="PANTHER" id="PTHR30126:SF39">
    <property type="entry name" value="HTH-TYPE TRANSCRIPTIONAL REGULATOR CYSL"/>
    <property type="match status" value="1"/>
</dbReference>
<dbReference type="OrthoDB" id="9815174at2"/>
<dbReference type="Gene3D" id="1.10.10.10">
    <property type="entry name" value="Winged helix-like DNA-binding domain superfamily/Winged helix DNA-binding domain"/>
    <property type="match status" value="1"/>
</dbReference>
<keyword evidence="3" id="KW-0238">DNA-binding</keyword>
<evidence type="ECO:0000256" key="1">
    <source>
        <dbReference type="ARBA" id="ARBA00009437"/>
    </source>
</evidence>
<accession>A0A1W6ZK10</accession>